<feature type="region of interest" description="Disordered" evidence="1">
    <location>
        <begin position="41"/>
        <end position="145"/>
    </location>
</feature>
<dbReference type="AlphaFoldDB" id="A0AAE1QTX8"/>
<comment type="caution">
    <text evidence="2">The sequence shown here is derived from an EMBL/GenBank/DDBJ whole genome shotgun (WGS) entry which is preliminary data.</text>
</comment>
<organism evidence="2 3">
    <name type="scientific">Anisodus tanguticus</name>
    <dbReference type="NCBI Taxonomy" id="243964"/>
    <lineage>
        <taxon>Eukaryota</taxon>
        <taxon>Viridiplantae</taxon>
        <taxon>Streptophyta</taxon>
        <taxon>Embryophyta</taxon>
        <taxon>Tracheophyta</taxon>
        <taxon>Spermatophyta</taxon>
        <taxon>Magnoliopsida</taxon>
        <taxon>eudicotyledons</taxon>
        <taxon>Gunneridae</taxon>
        <taxon>Pentapetalae</taxon>
        <taxon>asterids</taxon>
        <taxon>lamiids</taxon>
        <taxon>Solanales</taxon>
        <taxon>Solanaceae</taxon>
        <taxon>Solanoideae</taxon>
        <taxon>Hyoscyameae</taxon>
        <taxon>Anisodus</taxon>
    </lineage>
</organism>
<evidence type="ECO:0000313" key="2">
    <source>
        <dbReference type="EMBL" id="KAK4339184.1"/>
    </source>
</evidence>
<accession>A0AAE1QTX8</accession>
<dbReference type="EMBL" id="JAVYJV010000023">
    <property type="protein sequence ID" value="KAK4339184.1"/>
    <property type="molecule type" value="Genomic_DNA"/>
</dbReference>
<evidence type="ECO:0000313" key="3">
    <source>
        <dbReference type="Proteomes" id="UP001291623"/>
    </source>
</evidence>
<evidence type="ECO:0000256" key="1">
    <source>
        <dbReference type="SAM" id="MobiDB-lite"/>
    </source>
</evidence>
<feature type="compositionally biased region" description="Basic and acidic residues" evidence="1">
    <location>
        <begin position="46"/>
        <end position="57"/>
    </location>
</feature>
<sequence length="145" mass="16987">MTAEMWWPEGLISPEKGKRRSEIYVFVVGFVVSWYDKMTKIKRKEGRSTEDSRESKRPKCQTPLEELVERAILESPIVQSTNSQNEPQYSNTDESIESKETSKVEVSEDYHNEHPEDNQESGDKTEKNKVDKKDEKDKEDKEKNE</sequence>
<feature type="compositionally biased region" description="Basic and acidic residues" evidence="1">
    <location>
        <begin position="96"/>
        <end position="145"/>
    </location>
</feature>
<name>A0AAE1QTX8_9SOLA</name>
<reference evidence="2" key="1">
    <citation type="submission" date="2023-12" db="EMBL/GenBank/DDBJ databases">
        <title>Genome assembly of Anisodus tanguticus.</title>
        <authorList>
            <person name="Wang Y.-J."/>
        </authorList>
    </citation>
    <scope>NUCLEOTIDE SEQUENCE</scope>
    <source>
        <strain evidence="2">KB-2021</strain>
        <tissue evidence="2">Leaf</tissue>
    </source>
</reference>
<protein>
    <submittedName>
        <fullName evidence="2">Uncharacterized protein</fullName>
    </submittedName>
</protein>
<proteinExistence type="predicted"/>
<keyword evidence="3" id="KW-1185">Reference proteome</keyword>
<feature type="compositionally biased region" description="Polar residues" evidence="1">
    <location>
        <begin position="77"/>
        <end position="93"/>
    </location>
</feature>
<dbReference type="Proteomes" id="UP001291623">
    <property type="component" value="Unassembled WGS sequence"/>
</dbReference>
<gene>
    <name evidence="2" type="ORF">RND71_040646</name>
</gene>